<proteinExistence type="predicted"/>
<evidence type="ECO:0000313" key="7">
    <source>
        <dbReference type="Proteomes" id="UP000216825"/>
    </source>
</evidence>
<gene>
    <name evidence="6" type="ORF">CIB50_0001824</name>
</gene>
<evidence type="ECO:0000256" key="5">
    <source>
        <dbReference type="SAM" id="Phobius"/>
    </source>
</evidence>
<keyword evidence="2 5" id="KW-0812">Transmembrane</keyword>
<evidence type="ECO:0000313" key="6">
    <source>
        <dbReference type="EMBL" id="QMS57099.1"/>
    </source>
</evidence>
<reference evidence="6 7" key="2">
    <citation type="submission" date="2020-07" db="EMBL/GenBank/DDBJ databases">
        <title>Genome of starter culture bacteria Kocuria salsicia reveals its technological properties and safety for usage in meat industry.</title>
        <authorList>
            <person name="Michael M."/>
            <person name="Konstantin K."/>
            <person name="Evgenii K."/>
            <person name="Galina S."/>
            <person name="Oksana K."/>
            <person name="Andrei L."/>
        </authorList>
    </citation>
    <scope>NUCLEOTIDE SEQUENCE [LARGE SCALE GENOMIC DNA]</scope>
    <source>
        <strain evidence="6 7">80</strain>
    </source>
</reference>
<evidence type="ECO:0000256" key="2">
    <source>
        <dbReference type="ARBA" id="ARBA00022692"/>
    </source>
</evidence>
<dbReference type="AlphaFoldDB" id="A0A7D7Q118"/>
<accession>A0A7D7Q118</accession>
<dbReference type="RefSeq" id="WP_094393928.1">
    <property type="nucleotide sequence ID" value="NZ_CP059343.1"/>
</dbReference>
<dbReference type="KEGG" id="kvr:CIB50_0001824"/>
<keyword evidence="3 5" id="KW-1133">Transmembrane helix</keyword>
<dbReference type="InterPro" id="IPR019109">
    <property type="entry name" value="MamF_MmsF"/>
</dbReference>
<comment type="subcellular location">
    <subcellularLocation>
        <location evidence="1">Membrane</location>
        <topology evidence="1">Multi-pass membrane protein</topology>
    </subcellularLocation>
</comment>
<evidence type="ECO:0000256" key="3">
    <source>
        <dbReference type="ARBA" id="ARBA00022989"/>
    </source>
</evidence>
<keyword evidence="4 5" id="KW-0472">Membrane</keyword>
<organism evidence="6 7">
    <name type="scientific">Kocuria varians</name>
    <name type="common">Micrococcus varians</name>
    <dbReference type="NCBI Taxonomy" id="1272"/>
    <lineage>
        <taxon>Bacteria</taxon>
        <taxon>Bacillati</taxon>
        <taxon>Actinomycetota</taxon>
        <taxon>Actinomycetes</taxon>
        <taxon>Micrococcales</taxon>
        <taxon>Micrococcaceae</taxon>
        <taxon>Kocuria</taxon>
    </lineage>
</organism>
<sequence length="147" mass="15472">MTDAAPTPAAPAARAAGETPFEAVPAEAQPLDVGQDRQWATVAHLGGVVGALPSYVIHRVFGDRGPFTAQESREALNFTLLPSIVVLAGIALSLVPVVGWIFSVVAAVTWLWLAIASVVAGVKVNRGEPHQYHGNTHLYDRLTASRG</sequence>
<evidence type="ECO:0000256" key="1">
    <source>
        <dbReference type="ARBA" id="ARBA00004141"/>
    </source>
</evidence>
<evidence type="ECO:0000256" key="4">
    <source>
        <dbReference type="ARBA" id="ARBA00023136"/>
    </source>
</evidence>
<reference evidence="7" key="1">
    <citation type="submission" date="2017-08" db="EMBL/GenBank/DDBJ databases">
        <title>Draft Genome Sequence of Kocuria varians 80.</title>
        <authorList>
            <person name="Minaev M."/>
            <person name="Kurbakov K.A."/>
            <person name="Solodovnikova G.I."/>
            <person name="Kuznetsova O.A."/>
            <person name="Lisitsyn A.B."/>
        </authorList>
    </citation>
    <scope>NUCLEOTIDE SEQUENCE [LARGE SCALE GENOMIC DNA]</scope>
    <source>
        <strain evidence="7">80</strain>
    </source>
</reference>
<dbReference type="EMBL" id="CP059343">
    <property type="protein sequence ID" value="QMS57099.1"/>
    <property type="molecule type" value="Genomic_DNA"/>
</dbReference>
<protein>
    <recommendedName>
        <fullName evidence="8">DUF4870 domain-containing protein</fullName>
    </recommendedName>
</protein>
<dbReference type="Proteomes" id="UP000216825">
    <property type="component" value="Chromosome"/>
</dbReference>
<dbReference type="Pfam" id="PF09685">
    <property type="entry name" value="MamF_MmsF"/>
    <property type="match status" value="1"/>
</dbReference>
<feature type="transmembrane region" description="Helical" evidence="5">
    <location>
        <begin position="100"/>
        <end position="122"/>
    </location>
</feature>
<feature type="transmembrane region" description="Helical" evidence="5">
    <location>
        <begin position="75"/>
        <end position="94"/>
    </location>
</feature>
<name>A0A7D7Q118_KOCVA</name>
<evidence type="ECO:0008006" key="8">
    <source>
        <dbReference type="Google" id="ProtNLM"/>
    </source>
</evidence>
<keyword evidence="7" id="KW-1185">Reference proteome</keyword>